<protein>
    <submittedName>
        <fullName evidence="6">ABC transporter ATP-binding protein</fullName>
    </submittedName>
</protein>
<dbReference type="PROSITE" id="PS50893">
    <property type="entry name" value="ABC_TRANSPORTER_2"/>
    <property type="match status" value="1"/>
</dbReference>
<dbReference type="GO" id="GO:0005524">
    <property type="term" value="F:ATP binding"/>
    <property type="evidence" value="ECO:0007669"/>
    <property type="project" value="UniProtKB-KW"/>
</dbReference>
<keyword evidence="7" id="KW-1185">Reference proteome</keyword>
<dbReference type="Proteomes" id="UP001375370">
    <property type="component" value="Chromosome"/>
</dbReference>
<evidence type="ECO:0000256" key="4">
    <source>
        <dbReference type="ARBA" id="ARBA00022840"/>
    </source>
</evidence>
<dbReference type="Gene3D" id="3.40.50.300">
    <property type="entry name" value="P-loop containing nucleotide triphosphate hydrolases"/>
    <property type="match status" value="1"/>
</dbReference>
<dbReference type="Pfam" id="PF00005">
    <property type="entry name" value="ABC_tran"/>
    <property type="match status" value="1"/>
</dbReference>
<reference evidence="6 7" key="1">
    <citation type="submission" date="2024-03" db="EMBL/GenBank/DDBJ databases">
        <title>A Dehalogenimonas Isolated from Estuarine Sediments Dihaloeliminates Chlorinated Alkanes.</title>
        <authorList>
            <person name="Yang Y."/>
            <person name="Wang H."/>
        </authorList>
    </citation>
    <scope>NUCLEOTIDE SEQUENCE [LARGE SCALE GENOMIC DNA]</scope>
    <source>
        <strain evidence="6 7">W</strain>
    </source>
</reference>
<dbReference type="SMART" id="SM00382">
    <property type="entry name" value="AAA"/>
    <property type="match status" value="1"/>
</dbReference>
<keyword evidence="4 6" id="KW-0067">ATP-binding</keyword>
<dbReference type="InterPro" id="IPR003593">
    <property type="entry name" value="AAA+_ATPase"/>
</dbReference>
<feature type="domain" description="ABC transporter" evidence="5">
    <location>
        <begin position="11"/>
        <end position="236"/>
    </location>
</feature>
<accession>A0ABZ2J5W7</accession>
<dbReference type="RefSeq" id="WP_338737110.1">
    <property type="nucleotide sequence ID" value="NZ_CP146612.1"/>
</dbReference>
<dbReference type="EMBL" id="CP146612">
    <property type="protein sequence ID" value="WWX24977.1"/>
    <property type="molecule type" value="Genomic_DNA"/>
</dbReference>
<evidence type="ECO:0000313" key="7">
    <source>
        <dbReference type="Proteomes" id="UP001375370"/>
    </source>
</evidence>
<dbReference type="CDD" id="cd03230">
    <property type="entry name" value="ABC_DR_subfamily_A"/>
    <property type="match status" value="1"/>
</dbReference>
<dbReference type="InterPro" id="IPR050763">
    <property type="entry name" value="ABC_transporter_ATP-binding"/>
</dbReference>
<proteinExistence type="inferred from homology"/>
<dbReference type="PANTHER" id="PTHR42711">
    <property type="entry name" value="ABC TRANSPORTER ATP-BINDING PROTEIN"/>
    <property type="match status" value="1"/>
</dbReference>
<evidence type="ECO:0000259" key="5">
    <source>
        <dbReference type="PROSITE" id="PS50893"/>
    </source>
</evidence>
<keyword evidence="2" id="KW-0813">Transport</keyword>
<evidence type="ECO:0000313" key="6">
    <source>
        <dbReference type="EMBL" id="WWX24977.1"/>
    </source>
</evidence>
<dbReference type="InterPro" id="IPR003439">
    <property type="entry name" value="ABC_transporter-like_ATP-bd"/>
</dbReference>
<dbReference type="InterPro" id="IPR027417">
    <property type="entry name" value="P-loop_NTPase"/>
</dbReference>
<evidence type="ECO:0000256" key="2">
    <source>
        <dbReference type="ARBA" id="ARBA00022448"/>
    </source>
</evidence>
<gene>
    <name evidence="6" type="ORF">V8247_06875</name>
</gene>
<keyword evidence="3" id="KW-0547">Nucleotide-binding</keyword>
<dbReference type="SUPFAM" id="SSF52540">
    <property type="entry name" value="P-loop containing nucleoside triphosphate hydrolases"/>
    <property type="match status" value="1"/>
</dbReference>
<evidence type="ECO:0000256" key="1">
    <source>
        <dbReference type="ARBA" id="ARBA00005417"/>
    </source>
</evidence>
<comment type="similarity">
    <text evidence="1">Belongs to the ABC transporter superfamily.</text>
</comment>
<sequence length="240" mass="26528">MVGKDEKELAVTVSQLVKTFNHRPALKDVSLTIGRGEKLVIFGPNGAGKTTLLKILATLMKPGSGTVRIEGYSLDQDAEQIRRRIGVVSHQSYLYGGLTAFENLEFYAKLHDIPNPGRKVREVVDLVAMTPRINDRVVTFSRGMQQRVSIARSLLHDPSILLLDEPETGLDQAAIATVWSLLRERGRTIIMTTHSLERGLEIADRVVILNKGRVVLESSVSSMSLASCRQSYFELTGARS</sequence>
<evidence type="ECO:0000256" key="3">
    <source>
        <dbReference type="ARBA" id="ARBA00022741"/>
    </source>
</evidence>
<name>A0ABZ2J5W7_9CHLR</name>
<organism evidence="6 7">
    <name type="scientific">Candidatus Dehalogenimonas loeffleri</name>
    <dbReference type="NCBI Taxonomy" id="3127115"/>
    <lineage>
        <taxon>Bacteria</taxon>
        <taxon>Bacillati</taxon>
        <taxon>Chloroflexota</taxon>
        <taxon>Dehalococcoidia</taxon>
        <taxon>Dehalococcoidales</taxon>
        <taxon>Dehalococcoidaceae</taxon>
        <taxon>Dehalogenimonas</taxon>
    </lineage>
</organism>
<dbReference type="PANTHER" id="PTHR42711:SF5">
    <property type="entry name" value="ABC TRANSPORTER ATP-BINDING PROTEIN NATA"/>
    <property type="match status" value="1"/>
</dbReference>